<evidence type="ECO:0000313" key="2">
    <source>
        <dbReference type="Proteomes" id="UP000334380"/>
    </source>
</evidence>
<accession>A0A5E4YL81</accession>
<dbReference type="Proteomes" id="UP000334380">
    <property type="component" value="Unassembled WGS sequence"/>
</dbReference>
<sequence length="52" mass="5672">MLGYQLTNADVVVRSDGATIPKYEENADYRDYLDWLNAGNVATPADPGKSVP</sequence>
<keyword evidence="2" id="KW-1185">Reference proteome</keyword>
<dbReference type="AlphaFoldDB" id="A0A5E4YL81"/>
<name>A0A5E4YL81_9BURK</name>
<dbReference type="EMBL" id="CABPRU010000016">
    <property type="protein sequence ID" value="VVE49297.1"/>
    <property type="molecule type" value="Genomic_DNA"/>
</dbReference>
<proteinExistence type="predicted"/>
<reference evidence="1 2" key="1">
    <citation type="submission" date="2019-08" db="EMBL/GenBank/DDBJ databases">
        <authorList>
            <person name="Peeters C."/>
        </authorList>
    </citation>
    <scope>NUCLEOTIDE SEQUENCE [LARGE SCALE GENOMIC DNA]</scope>
    <source>
        <strain evidence="1 2">LMG 31013</strain>
    </source>
</reference>
<evidence type="ECO:0000313" key="1">
    <source>
        <dbReference type="EMBL" id="VVE49297.1"/>
    </source>
</evidence>
<protein>
    <submittedName>
        <fullName evidence="1">Uncharacterized protein</fullName>
    </submittedName>
</protein>
<gene>
    <name evidence="1" type="ORF">PTE31013_04623</name>
</gene>
<organism evidence="1 2">
    <name type="scientific">Pandoraea terrigena</name>
    <dbReference type="NCBI Taxonomy" id="2508292"/>
    <lineage>
        <taxon>Bacteria</taxon>
        <taxon>Pseudomonadati</taxon>
        <taxon>Pseudomonadota</taxon>
        <taxon>Betaproteobacteria</taxon>
        <taxon>Burkholderiales</taxon>
        <taxon>Burkholderiaceae</taxon>
        <taxon>Pandoraea</taxon>
    </lineage>
</organism>